<comment type="caution">
    <text evidence="4">The sequence shown here is derived from an EMBL/GenBank/DDBJ whole genome shotgun (WGS) entry which is preliminary data.</text>
</comment>
<evidence type="ECO:0000256" key="1">
    <source>
        <dbReference type="ARBA" id="ARBA00006739"/>
    </source>
</evidence>
<dbReference type="Pfam" id="PF13641">
    <property type="entry name" value="Glyco_tranf_2_3"/>
    <property type="match status" value="1"/>
</dbReference>
<dbReference type="Proteomes" id="UP000033980">
    <property type="component" value="Unassembled WGS sequence"/>
</dbReference>
<proteinExistence type="inferred from homology"/>
<dbReference type="EMBL" id="LCFK01000022">
    <property type="protein sequence ID" value="KKS93308.1"/>
    <property type="molecule type" value="Genomic_DNA"/>
</dbReference>
<evidence type="ECO:0000256" key="3">
    <source>
        <dbReference type="ARBA" id="ARBA00022679"/>
    </source>
</evidence>
<gene>
    <name evidence="4" type="ORF">UV68_C0022G0006</name>
</gene>
<reference evidence="4 5" key="1">
    <citation type="journal article" date="2015" name="Nature">
        <title>rRNA introns, odd ribosomes, and small enigmatic genomes across a large radiation of phyla.</title>
        <authorList>
            <person name="Brown C.T."/>
            <person name="Hug L.A."/>
            <person name="Thomas B.C."/>
            <person name="Sharon I."/>
            <person name="Castelle C.J."/>
            <person name="Singh A."/>
            <person name="Wilkins M.J."/>
            <person name="Williams K.H."/>
            <person name="Banfield J.F."/>
        </authorList>
    </citation>
    <scope>NUCLEOTIDE SEQUENCE [LARGE SCALE GENOMIC DNA]</scope>
</reference>
<dbReference type="PATRIC" id="fig|1618390.3.peg.501"/>
<dbReference type="PANTHER" id="PTHR43179">
    <property type="entry name" value="RHAMNOSYLTRANSFERASE WBBL"/>
    <property type="match status" value="1"/>
</dbReference>
<comment type="similarity">
    <text evidence="1">Belongs to the glycosyltransferase 2 family.</text>
</comment>
<protein>
    <recommendedName>
        <fullName evidence="6">Glycosyl transferase family 2</fullName>
    </recommendedName>
</protein>
<dbReference type="Gene3D" id="3.90.550.10">
    <property type="entry name" value="Spore Coat Polysaccharide Biosynthesis Protein SpsA, Chain A"/>
    <property type="match status" value="1"/>
</dbReference>
<name>A0A0G1G2V8_9BACT</name>
<dbReference type="GO" id="GO:0016757">
    <property type="term" value="F:glycosyltransferase activity"/>
    <property type="evidence" value="ECO:0007669"/>
    <property type="project" value="UniProtKB-KW"/>
</dbReference>
<dbReference type="SUPFAM" id="SSF53448">
    <property type="entry name" value="Nucleotide-diphospho-sugar transferases"/>
    <property type="match status" value="1"/>
</dbReference>
<evidence type="ECO:0000256" key="2">
    <source>
        <dbReference type="ARBA" id="ARBA00022676"/>
    </source>
</evidence>
<dbReference type="AlphaFoldDB" id="A0A0G1G2V8"/>
<keyword evidence="2" id="KW-0328">Glycosyltransferase</keyword>
<accession>A0A0G1G2V8</accession>
<keyword evidence="3" id="KW-0808">Transferase</keyword>
<sequence>MKIAFITVNFHSDQDTLEVVSQLEKNTLPRGVELVVYCVDNDRSDTLKQSLLQYPHAVYLDSPGNVGFAAGNNIGFKRALIDQADIVVLINNDTVVPKNLVKNILTSPISNEKIGVVGGLIYFARGFEFKENYEKSDLGRVIWYAGGKHDWDNVYATHQGVDEVDRGQYDKVRETDFITGCLFIIRRDVLEKVGQFDERYCLYFEDSDLCKRVSLAGYKLVIDPNIKLWHKVAQSSGIGSPLNDYFLTRNRLLFGTSYASARTKFALYREAVKKLFIGTPAQKIAIKDFFTGNLGWGSWNKKVQVPGKQ</sequence>
<evidence type="ECO:0000313" key="5">
    <source>
        <dbReference type="Proteomes" id="UP000033980"/>
    </source>
</evidence>
<evidence type="ECO:0000313" key="4">
    <source>
        <dbReference type="EMBL" id="KKS93308.1"/>
    </source>
</evidence>
<dbReference type="InterPro" id="IPR029044">
    <property type="entry name" value="Nucleotide-diphossugar_trans"/>
</dbReference>
<dbReference type="PANTHER" id="PTHR43179:SF12">
    <property type="entry name" value="GALACTOFURANOSYLTRANSFERASE GLFT2"/>
    <property type="match status" value="1"/>
</dbReference>
<organism evidence="4 5">
    <name type="scientific">Candidatus Collierbacteria bacterium GW2011_GWC2_43_12</name>
    <dbReference type="NCBI Taxonomy" id="1618390"/>
    <lineage>
        <taxon>Bacteria</taxon>
        <taxon>Candidatus Collieribacteriota</taxon>
    </lineage>
</organism>
<dbReference type="CDD" id="cd04186">
    <property type="entry name" value="GT_2_like_c"/>
    <property type="match status" value="1"/>
</dbReference>
<evidence type="ECO:0008006" key="6">
    <source>
        <dbReference type="Google" id="ProtNLM"/>
    </source>
</evidence>